<dbReference type="Proteomes" id="UP000249799">
    <property type="component" value="Chromosome"/>
</dbReference>
<keyword evidence="5" id="KW-0378">Hydrolase</keyword>
<dbReference type="CDD" id="cd00118">
    <property type="entry name" value="LysM"/>
    <property type="match status" value="2"/>
</dbReference>
<dbReference type="InterPro" id="IPR005073">
    <property type="entry name" value="Peptidase_M74"/>
</dbReference>
<dbReference type="Pfam" id="PF01476">
    <property type="entry name" value="LysM"/>
    <property type="match status" value="2"/>
</dbReference>
<evidence type="ECO:0000256" key="1">
    <source>
        <dbReference type="ARBA" id="ARBA00022670"/>
    </source>
</evidence>
<dbReference type="PANTHER" id="PTHR33734:SF22">
    <property type="entry name" value="MEMBRANE-BOUND LYTIC MUREIN TRANSGLYCOSYLASE D"/>
    <property type="match status" value="1"/>
</dbReference>
<dbReference type="PROSITE" id="PS51782">
    <property type="entry name" value="LYSM"/>
    <property type="match status" value="2"/>
</dbReference>
<dbReference type="Gene3D" id="3.30.1380.10">
    <property type="match status" value="1"/>
</dbReference>
<dbReference type="Pfam" id="PF03411">
    <property type="entry name" value="Peptidase_M74"/>
    <property type="match status" value="1"/>
</dbReference>
<dbReference type="InterPro" id="IPR036779">
    <property type="entry name" value="LysM_dom_sf"/>
</dbReference>
<protein>
    <submittedName>
        <fullName evidence="8">Uncharacterized protein</fullName>
    </submittedName>
</protein>
<keyword evidence="7" id="KW-0482">Metalloprotease</keyword>
<dbReference type="SUPFAM" id="SSF54106">
    <property type="entry name" value="LysM domain"/>
    <property type="match status" value="2"/>
</dbReference>
<keyword evidence="2" id="KW-0479">Metal-binding</keyword>
<organism evidence="8 9">
    <name type="scientific">Bradymonas sediminis</name>
    <dbReference type="NCBI Taxonomy" id="1548548"/>
    <lineage>
        <taxon>Bacteria</taxon>
        <taxon>Deltaproteobacteria</taxon>
        <taxon>Bradymonadales</taxon>
        <taxon>Bradymonadaceae</taxon>
        <taxon>Bradymonas</taxon>
    </lineage>
</organism>
<name>A0A2Z4FJ23_9DELT</name>
<dbReference type="GO" id="GO:0006508">
    <property type="term" value="P:proteolysis"/>
    <property type="evidence" value="ECO:0007669"/>
    <property type="project" value="UniProtKB-KW"/>
</dbReference>
<evidence type="ECO:0000256" key="7">
    <source>
        <dbReference type="ARBA" id="ARBA00023049"/>
    </source>
</evidence>
<dbReference type="GO" id="GO:0008932">
    <property type="term" value="F:lytic endotransglycosylase activity"/>
    <property type="evidence" value="ECO:0007669"/>
    <property type="project" value="TreeGrafter"/>
</dbReference>
<dbReference type="GO" id="GO:0004252">
    <property type="term" value="F:serine-type endopeptidase activity"/>
    <property type="evidence" value="ECO:0007669"/>
    <property type="project" value="InterPro"/>
</dbReference>
<proteinExistence type="predicted"/>
<dbReference type="GO" id="GO:0030288">
    <property type="term" value="C:outer membrane-bounded periplasmic space"/>
    <property type="evidence" value="ECO:0007669"/>
    <property type="project" value="InterPro"/>
</dbReference>
<evidence type="ECO:0000313" key="8">
    <source>
        <dbReference type="EMBL" id="AWV88933.1"/>
    </source>
</evidence>
<dbReference type="OrthoDB" id="5502029at2"/>
<evidence type="ECO:0000313" key="9">
    <source>
        <dbReference type="Proteomes" id="UP000249799"/>
    </source>
</evidence>
<sequence>MDSVHHRSEFGFKGVVVKRYPIIIALLLAFSAISVSSPAFAEDRSAKEGNIVRYTVAEGDTLGGIALKFGAELEDVQTWNELSGLEVEPGRELIVKSGKKVKKKPSGPVPITHRVRPGDTFEGIAKKYKVKISSVKRWNRGVNPRKLQIGQRVRVYVQSKGGASESYGKANGGRLYNGVPLKDGPGLQVRSKARAYATERTTRLIRAALADVKARWPDAPEAIAGDLSQRGGGRIRPHASHQSGRDADISYYYRGNVQLPNLYPITYETLDAVKTWHLFKTLIDTGKVEFIFAVRPVQRALYEYARSIGYTEEELEPILQYPRPNSAREGIIRHVSGHDTHFHIRFTCGPLDRSCR</sequence>
<reference evidence="8 9" key="1">
    <citation type="submission" date="2018-06" db="EMBL/GenBank/DDBJ databases">
        <title>Lujinxingia sediminis gen. nov. sp. nov., a new facultative anaerobic member of the class Deltaproteobacteria, and proposal of Lujinxingaceae fam. nov.</title>
        <authorList>
            <person name="Guo L.-Y."/>
            <person name="Li C.-M."/>
            <person name="Wang S."/>
            <person name="Du Z.-J."/>
        </authorList>
    </citation>
    <scope>NUCLEOTIDE SEQUENCE [LARGE SCALE GENOMIC DNA]</scope>
    <source>
        <strain evidence="8 9">FA350</strain>
    </source>
</reference>
<dbReference type="KEGG" id="bsed:DN745_06095"/>
<dbReference type="InterPro" id="IPR009045">
    <property type="entry name" value="Zn_M74/Hedgehog-like"/>
</dbReference>
<evidence type="ECO:0000256" key="3">
    <source>
        <dbReference type="ARBA" id="ARBA00022729"/>
    </source>
</evidence>
<dbReference type="SMART" id="SM00257">
    <property type="entry name" value="LysM"/>
    <property type="match status" value="2"/>
</dbReference>
<dbReference type="InterPro" id="IPR018392">
    <property type="entry name" value="LysM"/>
</dbReference>
<evidence type="ECO:0000256" key="6">
    <source>
        <dbReference type="ARBA" id="ARBA00022833"/>
    </source>
</evidence>
<dbReference type="GO" id="GO:0008237">
    <property type="term" value="F:metallopeptidase activity"/>
    <property type="evidence" value="ECO:0007669"/>
    <property type="project" value="UniProtKB-KW"/>
</dbReference>
<dbReference type="SUPFAM" id="SSF55166">
    <property type="entry name" value="Hedgehog/DD-peptidase"/>
    <property type="match status" value="1"/>
</dbReference>
<keyword evidence="6" id="KW-0862">Zinc</keyword>
<keyword evidence="9" id="KW-1185">Reference proteome</keyword>
<dbReference type="EMBL" id="CP030032">
    <property type="protein sequence ID" value="AWV88933.1"/>
    <property type="molecule type" value="Genomic_DNA"/>
</dbReference>
<keyword evidence="3" id="KW-0732">Signal</keyword>
<evidence type="ECO:0000256" key="4">
    <source>
        <dbReference type="ARBA" id="ARBA00022764"/>
    </source>
</evidence>
<gene>
    <name evidence="8" type="ORF">DN745_06095</name>
</gene>
<dbReference type="GO" id="GO:0046872">
    <property type="term" value="F:metal ion binding"/>
    <property type="evidence" value="ECO:0007669"/>
    <property type="project" value="UniProtKB-KW"/>
</dbReference>
<keyword evidence="1" id="KW-0645">Protease</keyword>
<dbReference type="Gene3D" id="3.10.350.10">
    <property type="entry name" value="LysM domain"/>
    <property type="match status" value="2"/>
</dbReference>
<accession>A0A2Z4FJ23</accession>
<keyword evidence="4" id="KW-0574">Periplasm</keyword>
<dbReference type="AlphaFoldDB" id="A0A2Z4FJ23"/>
<evidence type="ECO:0000256" key="5">
    <source>
        <dbReference type="ARBA" id="ARBA00022801"/>
    </source>
</evidence>
<dbReference type="PANTHER" id="PTHR33734">
    <property type="entry name" value="LYSM DOMAIN-CONTAINING GPI-ANCHORED PROTEIN 2"/>
    <property type="match status" value="1"/>
</dbReference>
<evidence type="ECO:0000256" key="2">
    <source>
        <dbReference type="ARBA" id="ARBA00022723"/>
    </source>
</evidence>